<dbReference type="SUPFAM" id="SSF54197">
    <property type="entry name" value="HIT-like"/>
    <property type="match status" value="1"/>
</dbReference>
<dbReference type="FunFam" id="3.30.428.10:FF:000011">
    <property type="entry name" value="Fragile histidine triad"/>
    <property type="match status" value="1"/>
</dbReference>
<dbReference type="Proteomes" id="UP000076842">
    <property type="component" value="Unassembled WGS sequence"/>
</dbReference>
<dbReference type="OrthoDB" id="680339at2759"/>
<dbReference type="Gene3D" id="3.30.428.10">
    <property type="entry name" value="HIT-like"/>
    <property type="match status" value="1"/>
</dbReference>
<dbReference type="PANTHER" id="PTHR46243:SF1">
    <property type="entry name" value="BIS(5'-ADENOSYL)-TRIPHOSPHATASE"/>
    <property type="match status" value="1"/>
</dbReference>
<accession>A0A165CMB9</accession>
<dbReference type="Pfam" id="PF01230">
    <property type="entry name" value="HIT"/>
    <property type="match status" value="1"/>
</dbReference>
<proteinExistence type="predicted"/>
<feature type="short sequence motif" description="Histidine triad motif" evidence="3">
    <location>
        <begin position="97"/>
        <end position="101"/>
    </location>
</feature>
<sequence>MSPTARFHFSTFDVTRQVFLHTRLSYGLVNLKPIVPGHVLVVPRRVVPRLADLTPQEITDVFETVRRVGQVVEKAYKGSALTIACQDGPAAGQSVPHVHVHVIPRRWEDFGGRNDDVYPALEAHEEELGQGLKGEGRRRSGALKVDDEGRQARSVEEMEKEALWLRGMFPESTDT</sequence>
<dbReference type="InterPro" id="IPR051884">
    <property type="entry name" value="Bis(5'-adenosyl)-TPase_reg"/>
</dbReference>
<dbReference type="EMBL" id="KV424129">
    <property type="protein sequence ID" value="KZT51041.1"/>
    <property type="molecule type" value="Genomic_DNA"/>
</dbReference>
<dbReference type="STRING" id="1353952.A0A165CMB9"/>
<evidence type="ECO:0000256" key="3">
    <source>
        <dbReference type="PROSITE-ProRule" id="PRU00464"/>
    </source>
</evidence>
<keyword evidence="7" id="KW-1185">Reference proteome</keyword>
<organism evidence="6 7">
    <name type="scientific">Calocera cornea HHB12733</name>
    <dbReference type="NCBI Taxonomy" id="1353952"/>
    <lineage>
        <taxon>Eukaryota</taxon>
        <taxon>Fungi</taxon>
        <taxon>Dikarya</taxon>
        <taxon>Basidiomycota</taxon>
        <taxon>Agaricomycotina</taxon>
        <taxon>Dacrymycetes</taxon>
        <taxon>Dacrymycetales</taxon>
        <taxon>Dacrymycetaceae</taxon>
        <taxon>Calocera</taxon>
    </lineage>
</organism>
<evidence type="ECO:0000256" key="4">
    <source>
        <dbReference type="SAM" id="MobiDB-lite"/>
    </source>
</evidence>
<keyword evidence="1" id="KW-0547">Nucleotide-binding</keyword>
<dbReference type="InterPro" id="IPR036265">
    <property type="entry name" value="HIT-like_sf"/>
</dbReference>
<dbReference type="PANTHER" id="PTHR46243">
    <property type="entry name" value="BIS(5'-ADENOSYL)-TRIPHOSPHATASE"/>
    <property type="match status" value="1"/>
</dbReference>
<dbReference type="PROSITE" id="PS00892">
    <property type="entry name" value="HIT_1"/>
    <property type="match status" value="1"/>
</dbReference>
<feature type="domain" description="HIT" evidence="5">
    <location>
        <begin position="5"/>
        <end position="112"/>
    </location>
</feature>
<gene>
    <name evidence="6" type="ORF">CALCODRAFT_443656</name>
</gene>
<dbReference type="PROSITE" id="PS51084">
    <property type="entry name" value="HIT_2"/>
    <property type="match status" value="1"/>
</dbReference>
<evidence type="ECO:0000313" key="6">
    <source>
        <dbReference type="EMBL" id="KZT51041.1"/>
    </source>
</evidence>
<dbReference type="InParanoid" id="A0A165CMB9"/>
<evidence type="ECO:0000313" key="7">
    <source>
        <dbReference type="Proteomes" id="UP000076842"/>
    </source>
</evidence>
<feature type="compositionally biased region" description="Basic and acidic residues" evidence="4">
    <location>
        <begin position="134"/>
        <end position="150"/>
    </location>
</feature>
<dbReference type="InterPro" id="IPR019808">
    <property type="entry name" value="Histidine_triad_CS"/>
</dbReference>
<evidence type="ECO:0000256" key="2">
    <source>
        <dbReference type="ARBA" id="ARBA00022801"/>
    </source>
</evidence>
<keyword evidence="2" id="KW-0378">Hydrolase</keyword>
<dbReference type="GO" id="GO:0016787">
    <property type="term" value="F:hydrolase activity"/>
    <property type="evidence" value="ECO:0007669"/>
    <property type="project" value="UniProtKB-KW"/>
</dbReference>
<evidence type="ECO:0000259" key="5">
    <source>
        <dbReference type="PROSITE" id="PS51084"/>
    </source>
</evidence>
<dbReference type="FunCoup" id="A0A165CMB9">
    <property type="interactions" value="79"/>
</dbReference>
<dbReference type="GO" id="GO:0000166">
    <property type="term" value="F:nucleotide binding"/>
    <property type="evidence" value="ECO:0007669"/>
    <property type="project" value="UniProtKB-KW"/>
</dbReference>
<name>A0A165CMB9_9BASI</name>
<protein>
    <submittedName>
        <fullName evidence="6">HIT-like protein</fullName>
    </submittedName>
</protein>
<dbReference type="InterPro" id="IPR011146">
    <property type="entry name" value="HIT-like"/>
</dbReference>
<reference evidence="6 7" key="1">
    <citation type="journal article" date="2016" name="Mol. Biol. Evol.">
        <title>Comparative Genomics of Early-Diverging Mushroom-Forming Fungi Provides Insights into the Origins of Lignocellulose Decay Capabilities.</title>
        <authorList>
            <person name="Nagy L.G."/>
            <person name="Riley R."/>
            <person name="Tritt A."/>
            <person name="Adam C."/>
            <person name="Daum C."/>
            <person name="Floudas D."/>
            <person name="Sun H."/>
            <person name="Yadav J.S."/>
            <person name="Pangilinan J."/>
            <person name="Larsson K.H."/>
            <person name="Matsuura K."/>
            <person name="Barry K."/>
            <person name="Labutti K."/>
            <person name="Kuo R."/>
            <person name="Ohm R.A."/>
            <person name="Bhattacharya S.S."/>
            <person name="Shirouzu T."/>
            <person name="Yoshinaga Y."/>
            <person name="Martin F.M."/>
            <person name="Grigoriev I.V."/>
            <person name="Hibbett D.S."/>
        </authorList>
    </citation>
    <scope>NUCLEOTIDE SEQUENCE [LARGE SCALE GENOMIC DNA]</scope>
    <source>
        <strain evidence="6 7">HHB12733</strain>
    </source>
</reference>
<feature type="region of interest" description="Disordered" evidence="4">
    <location>
        <begin position="128"/>
        <end position="150"/>
    </location>
</feature>
<evidence type="ECO:0000256" key="1">
    <source>
        <dbReference type="ARBA" id="ARBA00022741"/>
    </source>
</evidence>
<dbReference type="AlphaFoldDB" id="A0A165CMB9"/>